<dbReference type="RefSeq" id="WP_048850622.1">
    <property type="nucleotide sequence ID" value="NZ_BANI01000042.1"/>
</dbReference>
<proteinExistence type="inferred from homology"/>
<dbReference type="SMART" id="SM00903">
    <property type="entry name" value="Flavin_Reduct"/>
    <property type="match status" value="1"/>
</dbReference>
<protein>
    <recommendedName>
        <fullName evidence="3">Flavin reductase like domain-containing protein</fullName>
    </recommendedName>
</protein>
<comment type="similarity">
    <text evidence="1">Belongs to the non-flavoprotein flavin reductase family.</text>
</comment>
<evidence type="ECO:0000256" key="1">
    <source>
        <dbReference type="ARBA" id="ARBA00008898"/>
    </source>
</evidence>
<reference evidence="4 5" key="1">
    <citation type="submission" date="2012-11" db="EMBL/GenBank/DDBJ databases">
        <title>Whole genome sequence of Gluconacetobacter europaeus NBRC3261.</title>
        <authorList>
            <person name="Azuma Y."/>
            <person name="Higashiura N."/>
            <person name="Hirakawa H."/>
            <person name="Matsushita K."/>
        </authorList>
    </citation>
    <scope>NUCLEOTIDE SEQUENCE [LARGE SCALE GENOMIC DNA]</scope>
    <source>
        <strain evidence="4 5">NBRC 3261</strain>
    </source>
</reference>
<name>A0A0D6PZ23_KOMEU</name>
<dbReference type="GO" id="GO:0010181">
    <property type="term" value="F:FMN binding"/>
    <property type="evidence" value="ECO:0007669"/>
    <property type="project" value="InterPro"/>
</dbReference>
<dbReference type="EMBL" id="BANI01000042">
    <property type="protein sequence ID" value="GAN96005.1"/>
    <property type="molecule type" value="Genomic_DNA"/>
</dbReference>
<dbReference type="PANTHER" id="PTHR30466:SF11">
    <property type="entry name" value="FLAVIN-DEPENDENT MONOOXYGENASE, REDUCTASE SUBUNIT HSAB"/>
    <property type="match status" value="1"/>
</dbReference>
<sequence length="167" mass="17977">MDEQARKTALRMIPYGLYVLTAGTKETTIASATINWVTQTSFAPPLLALGIKTDSAVYAAARESRDLVLNILGQGQGGLAFAFFKPAEYADGKLGGQEVRWAANGAPILTSVPAAVELKVRHIVELGDHHTFVAEVTNVHLNQQITGRPDEATLHMKDLGEKVFYGG</sequence>
<gene>
    <name evidence="4" type="ORF">Geu3261_0045_007</name>
</gene>
<keyword evidence="2" id="KW-0560">Oxidoreductase</keyword>
<organism evidence="4 5">
    <name type="scientific">Komagataeibacter europaeus NBRC 3261</name>
    <dbReference type="NCBI Taxonomy" id="1234669"/>
    <lineage>
        <taxon>Bacteria</taxon>
        <taxon>Pseudomonadati</taxon>
        <taxon>Pseudomonadota</taxon>
        <taxon>Alphaproteobacteria</taxon>
        <taxon>Acetobacterales</taxon>
        <taxon>Acetobacteraceae</taxon>
        <taxon>Komagataeibacter</taxon>
    </lineage>
</organism>
<dbReference type="PANTHER" id="PTHR30466">
    <property type="entry name" value="FLAVIN REDUCTASE"/>
    <property type="match status" value="1"/>
</dbReference>
<evidence type="ECO:0000313" key="4">
    <source>
        <dbReference type="EMBL" id="GAN96005.1"/>
    </source>
</evidence>
<dbReference type="Gene3D" id="2.30.110.10">
    <property type="entry name" value="Electron Transport, Fmn-binding Protein, Chain A"/>
    <property type="match status" value="1"/>
</dbReference>
<feature type="domain" description="Flavin reductase like" evidence="3">
    <location>
        <begin position="10"/>
        <end position="151"/>
    </location>
</feature>
<dbReference type="InterPro" id="IPR050268">
    <property type="entry name" value="NADH-dep_flavin_reductase"/>
</dbReference>
<dbReference type="AlphaFoldDB" id="A0A0D6PZ23"/>
<dbReference type="Pfam" id="PF01613">
    <property type="entry name" value="Flavin_Reduct"/>
    <property type="match status" value="1"/>
</dbReference>
<dbReference type="InterPro" id="IPR012349">
    <property type="entry name" value="Split_barrel_FMN-bd"/>
</dbReference>
<dbReference type="GO" id="GO:0042602">
    <property type="term" value="F:riboflavin reductase (NADPH) activity"/>
    <property type="evidence" value="ECO:0007669"/>
    <property type="project" value="TreeGrafter"/>
</dbReference>
<comment type="caution">
    <text evidence="4">The sequence shown here is derived from an EMBL/GenBank/DDBJ whole genome shotgun (WGS) entry which is preliminary data.</text>
</comment>
<dbReference type="InterPro" id="IPR002563">
    <property type="entry name" value="Flavin_Rdtase-like_dom"/>
</dbReference>
<evidence type="ECO:0000256" key="2">
    <source>
        <dbReference type="ARBA" id="ARBA00023002"/>
    </source>
</evidence>
<dbReference type="SUPFAM" id="SSF50475">
    <property type="entry name" value="FMN-binding split barrel"/>
    <property type="match status" value="1"/>
</dbReference>
<dbReference type="Proteomes" id="UP000032675">
    <property type="component" value="Unassembled WGS sequence"/>
</dbReference>
<evidence type="ECO:0000259" key="3">
    <source>
        <dbReference type="SMART" id="SM00903"/>
    </source>
</evidence>
<accession>A0A0D6PZ23</accession>
<evidence type="ECO:0000313" key="5">
    <source>
        <dbReference type="Proteomes" id="UP000032675"/>
    </source>
</evidence>